<dbReference type="AlphaFoldDB" id="A0A1I7WV52"/>
<protein>
    <submittedName>
        <fullName evidence="2">Transposase</fullName>
    </submittedName>
</protein>
<reference evidence="2" key="1">
    <citation type="submission" date="2016-11" db="UniProtKB">
        <authorList>
            <consortium name="WormBaseParasite"/>
        </authorList>
    </citation>
    <scope>IDENTIFICATION</scope>
</reference>
<dbReference type="Gene3D" id="1.10.10.10">
    <property type="entry name" value="Winged helix-like DNA-binding domain superfamily/Winged helix DNA-binding domain"/>
    <property type="match status" value="1"/>
</dbReference>
<organism evidence="1 2">
    <name type="scientific">Heterorhabditis bacteriophora</name>
    <name type="common">Entomopathogenic nematode worm</name>
    <dbReference type="NCBI Taxonomy" id="37862"/>
    <lineage>
        <taxon>Eukaryota</taxon>
        <taxon>Metazoa</taxon>
        <taxon>Ecdysozoa</taxon>
        <taxon>Nematoda</taxon>
        <taxon>Chromadorea</taxon>
        <taxon>Rhabditida</taxon>
        <taxon>Rhabditina</taxon>
        <taxon>Rhabditomorpha</taxon>
        <taxon>Strongyloidea</taxon>
        <taxon>Heterorhabditidae</taxon>
        <taxon>Heterorhabditis</taxon>
    </lineage>
</organism>
<proteinExistence type="predicted"/>
<evidence type="ECO:0000313" key="2">
    <source>
        <dbReference type="WBParaSite" id="Hba_09076"/>
    </source>
</evidence>
<sequence length="49" mass="5498">MMASNSTANLDEIRSIYCPTVSKTTVCRALNANSFNKRERMGKFPTLTQ</sequence>
<keyword evidence="1" id="KW-1185">Reference proteome</keyword>
<dbReference type="Proteomes" id="UP000095283">
    <property type="component" value="Unplaced"/>
</dbReference>
<name>A0A1I7WV52_HETBA</name>
<accession>A0A1I7WV52</accession>
<dbReference type="WBParaSite" id="Hba_09076">
    <property type="protein sequence ID" value="Hba_09076"/>
    <property type="gene ID" value="Hba_09076"/>
</dbReference>
<dbReference type="InterPro" id="IPR036388">
    <property type="entry name" value="WH-like_DNA-bd_sf"/>
</dbReference>
<evidence type="ECO:0000313" key="1">
    <source>
        <dbReference type="Proteomes" id="UP000095283"/>
    </source>
</evidence>